<evidence type="ECO:0000256" key="1">
    <source>
        <dbReference type="SAM" id="MobiDB-lite"/>
    </source>
</evidence>
<accession>A0A6C0JLD0</accession>
<dbReference type="EMBL" id="MN740402">
    <property type="protein sequence ID" value="QHU04628.1"/>
    <property type="molecule type" value="Genomic_DNA"/>
</dbReference>
<dbReference type="Pfam" id="PF04851">
    <property type="entry name" value="ResIII"/>
    <property type="match status" value="1"/>
</dbReference>
<protein>
    <recommendedName>
        <fullName evidence="2">Helicase ATP-binding domain-containing protein</fullName>
    </recommendedName>
</protein>
<dbReference type="AlphaFoldDB" id="A0A6C0JLD0"/>
<dbReference type="CDD" id="cd18785">
    <property type="entry name" value="SF2_C"/>
    <property type="match status" value="1"/>
</dbReference>
<evidence type="ECO:0000313" key="3">
    <source>
        <dbReference type="EMBL" id="QHU04628.1"/>
    </source>
</evidence>
<feature type="region of interest" description="Disordered" evidence="1">
    <location>
        <begin position="769"/>
        <end position="790"/>
    </location>
</feature>
<sequence>MANLTHPELAEIRVNTLPPASLENLQAMRTEMCGATEFSLQPQQTFLRRVLSPDSPTRDLLMVHGTGVGKTCSSIQIAEEYILRPEFQDKKVLIIAGPAVQSNFRTEIFDLTRTKLDEKSNTLSSKQCTGTRYLEMLTRIVSEPKQWMVPEVRLRLKTLADRMISEFYEFVGYNSFGTRINEALNDLPEAEADKWIHDTFDNRLVIVDEAHNLREGGDVEVEKSVSSGMEKLVKTANGLVLVLLTATPMYDSYEEIVYYMNLFGWNDRTLSLTKKLKSADYFNADGKVKPAKESEFRDWCQRYVSFVKGENPFTFPFRLPPPNEAADDRTFSFVGKSRRIADAERIKYLTLVASPVQGEQGKALGEETGDEKDEEKRSAMMMPTVSVLPGGKKFREMFKMVGDQYEYAGTPFLTPEELPNYAAKFVTVIKSIEAGVGVSMVYSNYVERGARLFAMALEEHGYVPASGEPLLVGRKGTKGKYIMLTSEITTAQITSLLSLARDRKNMDGSLVRVILTTPKISEGVNFRFVRQVHILDPWWNMSRIEQVIGRGLRTCSHAMLPFEHQNCTVYLHVCRTTSKRECFDEYTYRTKVEQKALKIGNVRKLMMESAMDCPIQLGAVLPPAWKALEVEQVRSENKEQVVYPLFGMVAPQFMDDPEGDYCKVKPSVADPDYVRPLSSYTDVRDELLTRLSKLFVDKEIWERKQLFAALSMYQQDVVAFALQSAIRTGFKFRDAFGRPSLLESRGDLYALAPVGVSNGTLVERTTQMTERSDVPLPDVDATPKPAVTDAPDLSQMREFPFPVDRFDAAVLDGYAFDHSITNAQKVLYLRSGQTTQFSSRLAVPGTDILVLGHETYDPPEVPPGEPLTAVTKWTDDLLAHFEANKSKIFASMKDGKLTMSRFKMEGETPVREAGKKRDVPIVCGTGENKKDAVLALAKFVDRTGAGVPADVAKTNKETWCIYSELLLRTQMQDPDPKVVWYTPEEMETILSAKPKTKKGK</sequence>
<dbReference type="InterPro" id="IPR027417">
    <property type="entry name" value="P-loop_NTPase"/>
</dbReference>
<dbReference type="InterPro" id="IPR006935">
    <property type="entry name" value="Helicase/UvrB_N"/>
</dbReference>
<dbReference type="SMART" id="SM00490">
    <property type="entry name" value="HELICc"/>
    <property type="match status" value="1"/>
</dbReference>
<dbReference type="PROSITE" id="PS51192">
    <property type="entry name" value="HELICASE_ATP_BIND_1"/>
    <property type="match status" value="1"/>
</dbReference>
<evidence type="ECO:0000259" key="2">
    <source>
        <dbReference type="PROSITE" id="PS51192"/>
    </source>
</evidence>
<reference evidence="3" key="1">
    <citation type="journal article" date="2020" name="Nature">
        <title>Giant virus diversity and host interactions through global metagenomics.</title>
        <authorList>
            <person name="Schulz F."/>
            <person name="Roux S."/>
            <person name="Paez-Espino D."/>
            <person name="Jungbluth S."/>
            <person name="Walsh D.A."/>
            <person name="Denef V.J."/>
            <person name="McMahon K.D."/>
            <person name="Konstantinidis K.T."/>
            <person name="Eloe-Fadrosh E.A."/>
            <person name="Kyrpides N.C."/>
            <person name="Woyke T."/>
        </authorList>
    </citation>
    <scope>NUCLEOTIDE SEQUENCE</scope>
    <source>
        <strain evidence="3">GVMAG-M-3300027708-51</strain>
    </source>
</reference>
<name>A0A6C0JLD0_9ZZZZ</name>
<dbReference type="GO" id="GO:0016787">
    <property type="term" value="F:hydrolase activity"/>
    <property type="evidence" value="ECO:0007669"/>
    <property type="project" value="InterPro"/>
</dbReference>
<dbReference type="SUPFAM" id="SSF52540">
    <property type="entry name" value="P-loop containing nucleoside triphosphate hydrolases"/>
    <property type="match status" value="1"/>
</dbReference>
<feature type="domain" description="Helicase ATP-binding" evidence="2">
    <location>
        <begin position="51"/>
        <end position="266"/>
    </location>
</feature>
<dbReference type="InterPro" id="IPR014001">
    <property type="entry name" value="Helicase_ATP-bd"/>
</dbReference>
<dbReference type="GO" id="GO:0005524">
    <property type="term" value="F:ATP binding"/>
    <property type="evidence" value="ECO:0007669"/>
    <property type="project" value="InterPro"/>
</dbReference>
<dbReference type="InterPro" id="IPR001650">
    <property type="entry name" value="Helicase_C-like"/>
</dbReference>
<proteinExistence type="predicted"/>
<organism evidence="3">
    <name type="scientific">viral metagenome</name>
    <dbReference type="NCBI Taxonomy" id="1070528"/>
    <lineage>
        <taxon>unclassified sequences</taxon>
        <taxon>metagenomes</taxon>
        <taxon>organismal metagenomes</taxon>
    </lineage>
</organism>
<dbReference type="Gene3D" id="3.40.50.300">
    <property type="entry name" value="P-loop containing nucleotide triphosphate hydrolases"/>
    <property type="match status" value="2"/>
</dbReference>
<dbReference type="GO" id="GO:0003677">
    <property type="term" value="F:DNA binding"/>
    <property type="evidence" value="ECO:0007669"/>
    <property type="project" value="InterPro"/>
</dbReference>
<dbReference type="Pfam" id="PF00271">
    <property type="entry name" value="Helicase_C"/>
    <property type="match status" value="1"/>
</dbReference>